<evidence type="ECO:0000313" key="1">
    <source>
        <dbReference type="EMBL" id="KAH8002984.1"/>
    </source>
</evidence>
<gene>
    <name evidence="1" type="primary">JARID2_2</name>
    <name evidence="1" type="ORF">K3G42_007811</name>
</gene>
<reference evidence="1" key="1">
    <citation type="submission" date="2021-08" db="EMBL/GenBank/DDBJ databases">
        <title>The first chromosome-level gecko genome reveals the dynamic sex chromosomes of Neotropical dwarf geckos (Sphaerodactylidae: Sphaerodactylus).</title>
        <authorList>
            <person name="Pinto B.J."/>
            <person name="Keating S.E."/>
            <person name="Gamble T."/>
        </authorList>
    </citation>
    <scope>NUCLEOTIDE SEQUENCE</scope>
    <source>
        <strain evidence="1">TG3544</strain>
    </source>
</reference>
<organism evidence="1 2">
    <name type="scientific">Sphaerodactylus townsendi</name>
    <dbReference type="NCBI Taxonomy" id="933632"/>
    <lineage>
        <taxon>Eukaryota</taxon>
        <taxon>Metazoa</taxon>
        <taxon>Chordata</taxon>
        <taxon>Craniata</taxon>
        <taxon>Vertebrata</taxon>
        <taxon>Euteleostomi</taxon>
        <taxon>Lepidosauria</taxon>
        <taxon>Squamata</taxon>
        <taxon>Bifurcata</taxon>
        <taxon>Gekkota</taxon>
        <taxon>Sphaerodactylidae</taxon>
        <taxon>Sphaerodactylus</taxon>
    </lineage>
</organism>
<dbReference type="Proteomes" id="UP000827872">
    <property type="component" value="Linkage Group LG09"/>
</dbReference>
<sequence>MQQVTDLKKWNKLADLLRIPKTAQDRLAKLQEAYCQYLLSYDSLSAEEHKRLEKEVLGEKETLEKRKGPLEVHLDNNYEFQSLPRYEPKNGLINGVVHKNGFRNKAKEVEVPPKTGRRRLFSQEKETVKEEEEDKDILSDLHKCVYKNRLSHYLVPSLHLFPNSTGNLEETGYSAGDPA</sequence>
<proteinExistence type="predicted"/>
<dbReference type="EMBL" id="CM037622">
    <property type="protein sequence ID" value="KAH8002984.1"/>
    <property type="molecule type" value="Genomic_DNA"/>
</dbReference>
<evidence type="ECO:0000313" key="2">
    <source>
        <dbReference type="Proteomes" id="UP000827872"/>
    </source>
</evidence>
<accession>A0ACB8FCP1</accession>
<keyword evidence="2" id="KW-1185">Reference proteome</keyword>
<protein>
    <submittedName>
        <fullName evidence="1">Protein Jumonji</fullName>
    </submittedName>
</protein>
<comment type="caution">
    <text evidence="1">The sequence shown here is derived from an EMBL/GenBank/DDBJ whole genome shotgun (WGS) entry which is preliminary data.</text>
</comment>
<name>A0ACB8FCP1_9SAUR</name>